<gene>
    <name evidence="1" type="ORF">GGI59_002261</name>
</gene>
<comment type="caution">
    <text evidence="1">The sequence shown here is derived from an EMBL/GenBank/DDBJ whole genome shotgun (WGS) entry which is preliminary data.</text>
</comment>
<dbReference type="EMBL" id="JACHBC010000004">
    <property type="protein sequence ID" value="MBB5560599.1"/>
    <property type="molecule type" value="Genomic_DNA"/>
</dbReference>
<dbReference type="RefSeq" id="WP_183916128.1">
    <property type="nucleotide sequence ID" value="NZ_JACHBB010000004.1"/>
</dbReference>
<dbReference type="Proteomes" id="UP000528824">
    <property type="component" value="Unassembled WGS sequence"/>
</dbReference>
<protein>
    <submittedName>
        <fullName evidence="1">Uncharacterized protein</fullName>
    </submittedName>
</protein>
<evidence type="ECO:0000313" key="2">
    <source>
        <dbReference type="Proteomes" id="UP000528824"/>
    </source>
</evidence>
<keyword evidence="2" id="KW-1185">Reference proteome</keyword>
<dbReference type="AlphaFoldDB" id="A0A7W8XE84"/>
<reference evidence="1 2" key="1">
    <citation type="submission" date="2020-08" db="EMBL/GenBank/DDBJ databases">
        <title>Genomic Encyclopedia of Type Strains, Phase IV (KMG-V): Genome sequencing to study the core and pangenomes of soil and plant-associated prokaryotes.</title>
        <authorList>
            <person name="Whitman W."/>
        </authorList>
    </citation>
    <scope>NUCLEOTIDE SEQUENCE [LARGE SCALE GENOMIC DNA]</scope>
    <source>
        <strain evidence="1 2">SEMIA 4034</strain>
    </source>
</reference>
<sequence length="76" mass="8614">MEARTLSRTKTPTKEITLERLGEMLLFAAKLVDRKGPIAQPILDRCEREYLAAKLKQESKGGSQVDRVKKMLEARA</sequence>
<accession>A0A7W8XE84</accession>
<proteinExistence type="predicted"/>
<evidence type="ECO:0000313" key="1">
    <source>
        <dbReference type="EMBL" id="MBB5560599.1"/>
    </source>
</evidence>
<name>A0A7W8XE84_9HYPH</name>
<organism evidence="1 2">
    <name type="scientific">Rhizobium lentis</name>
    <dbReference type="NCBI Taxonomy" id="1138194"/>
    <lineage>
        <taxon>Bacteria</taxon>
        <taxon>Pseudomonadati</taxon>
        <taxon>Pseudomonadota</taxon>
        <taxon>Alphaproteobacteria</taxon>
        <taxon>Hyphomicrobiales</taxon>
        <taxon>Rhizobiaceae</taxon>
        <taxon>Rhizobium/Agrobacterium group</taxon>
        <taxon>Rhizobium</taxon>
    </lineage>
</organism>